<dbReference type="OrthoDB" id="4346453at2"/>
<evidence type="ECO:0008006" key="4">
    <source>
        <dbReference type="Google" id="ProtNLM"/>
    </source>
</evidence>
<sequence length="134" mass="14072">MFGLVILAAASILVLWLSWRIFQGGRALRKRGIRTQARCVNIAGGPNGNNTLTIEFTTDGGQGIRTTVAPFDIPPARVGGLLAVVYDPREPVNVSTPDRVGNGRVALCFVVVSATTLLLSFGLLALSALALVLG</sequence>
<dbReference type="Proteomes" id="UP000198280">
    <property type="component" value="Unassembled WGS sequence"/>
</dbReference>
<evidence type="ECO:0000313" key="2">
    <source>
        <dbReference type="EMBL" id="SNT53646.1"/>
    </source>
</evidence>
<evidence type="ECO:0000256" key="1">
    <source>
        <dbReference type="SAM" id="Phobius"/>
    </source>
</evidence>
<keyword evidence="3" id="KW-1185">Reference proteome</keyword>
<reference evidence="2 3" key="1">
    <citation type="submission" date="2017-06" db="EMBL/GenBank/DDBJ databases">
        <authorList>
            <person name="Kim H.J."/>
            <person name="Triplett B.A."/>
        </authorList>
    </citation>
    <scope>NUCLEOTIDE SEQUENCE [LARGE SCALE GENOMIC DNA]</scope>
    <source>
        <strain evidence="2 3">CGMCC 4.1858</strain>
    </source>
</reference>
<feature type="transmembrane region" description="Helical" evidence="1">
    <location>
        <begin position="6"/>
        <end position="22"/>
    </location>
</feature>
<feature type="transmembrane region" description="Helical" evidence="1">
    <location>
        <begin position="105"/>
        <end position="133"/>
    </location>
</feature>
<keyword evidence="1" id="KW-0812">Transmembrane</keyword>
<organism evidence="2 3">
    <name type="scientific">Actinacidiphila glaucinigra</name>
    <dbReference type="NCBI Taxonomy" id="235986"/>
    <lineage>
        <taxon>Bacteria</taxon>
        <taxon>Bacillati</taxon>
        <taxon>Actinomycetota</taxon>
        <taxon>Actinomycetes</taxon>
        <taxon>Kitasatosporales</taxon>
        <taxon>Streptomycetaceae</taxon>
        <taxon>Actinacidiphila</taxon>
    </lineage>
</organism>
<name>A0A239NFE2_9ACTN</name>
<accession>A0A239NFE2</accession>
<dbReference type="AlphaFoldDB" id="A0A239NFE2"/>
<dbReference type="EMBL" id="FZOF01000035">
    <property type="protein sequence ID" value="SNT53646.1"/>
    <property type="molecule type" value="Genomic_DNA"/>
</dbReference>
<keyword evidence="1" id="KW-0472">Membrane</keyword>
<proteinExistence type="predicted"/>
<protein>
    <recommendedName>
        <fullName evidence="4">DUF3592 domain-containing protein</fullName>
    </recommendedName>
</protein>
<dbReference type="RefSeq" id="WP_089228686.1">
    <property type="nucleotide sequence ID" value="NZ_FZOF01000035.1"/>
</dbReference>
<gene>
    <name evidence="2" type="ORF">SAMN05216252_13562</name>
</gene>
<evidence type="ECO:0000313" key="3">
    <source>
        <dbReference type="Proteomes" id="UP000198280"/>
    </source>
</evidence>
<keyword evidence="1" id="KW-1133">Transmembrane helix</keyword>